<evidence type="ECO:0000256" key="1">
    <source>
        <dbReference type="SAM" id="MobiDB-lite"/>
    </source>
</evidence>
<dbReference type="AlphaFoldDB" id="I0GW15"/>
<reference evidence="2 3" key="1">
    <citation type="submission" date="2011-10" db="EMBL/GenBank/DDBJ databases">
        <title>Whole genome sequence of Selenomonas ruminantium subsp. lactilytica TAM6421.</title>
        <authorList>
            <person name="Oguchi A."/>
            <person name="Ankai A."/>
            <person name="Kaneko J."/>
            <person name="Yamada-Narita S."/>
            <person name="Fukui S."/>
            <person name="Takahashi M."/>
            <person name="Onodera T."/>
            <person name="Kojima S."/>
            <person name="Fushimi T."/>
            <person name="Abe N."/>
            <person name="Kamio Y."/>
            <person name="Yamazaki S."/>
            <person name="Fujita N."/>
        </authorList>
    </citation>
    <scope>NUCLEOTIDE SEQUENCE [LARGE SCALE GENOMIC DNA]</scope>
    <source>
        <strain evidence="3">NBRC 103574 / TAM6421</strain>
        <plasmid evidence="2 3">pSRC1</plasmid>
    </source>
</reference>
<accession>I0GW15</accession>
<keyword evidence="2" id="KW-0614">Plasmid</keyword>
<dbReference type="EMBL" id="AP012299">
    <property type="protein sequence ID" value="BAL84952.1"/>
    <property type="molecule type" value="Genomic_DNA"/>
</dbReference>
<name>I0GW15_SELRL</name>
<dbReference type="HOGENOM" id="CLU_2002330_0_0_9"/>
<evidence type="ECO:0000313" key="2">
    <source>
        <dbReference type="EMBL" id="BAL84952.1"/>
    </source>
</evidence>
<dbReference type="Proteomes" id="UP000007887">
    <property type="component" value="Plasmid pSRC1"/>
</dbReference>
<dbReference type="RefSeq" id="WP_014431162.1">
    <property type="nucleotide sequence ID" value="NC_017078.1"/>
</dbReference>
<dbReference type="KEGG" id="sri:SELR_pSRC101450"/>
<dbReference type="PATRIC" id="fig|927704.6.peg.3069"/>
<gene>
    <name evidence="2" type="ordered locus">SELR_pSRC101450</name>
</gene>
<proteinExistence type="predicted"/>
<sequence length="124" mass="13841">MTSLNGIPHNMFFGPHPQPIKQPSYKDDEITSLKAQESNYETQITQLQGSSNEESQAKLEGLQNSLATVEEQLDNLKPISTVKPRETAPPPPPRREVPTEEEMNARFGAAYSVEISSRRMTDGE</sequence>
<organism evidence="2 3">
    <name type="scientific">Selenomonas ruminantium subsp. lactilytica (strain NBRC 103574 / TAM6421)</name>
    <dbReference type="NCBI Taxonomy" id="927704"/>
    <lineage>
        <taxon>Bacteria</taxon>
        <taxon>Bacillati</taxon>
        <taxon>Bacillota</taxon>
        <taxon>Negativicutes</taxon>
        <taxon>Selenomonadales</taxon>
        <taxon>Selenomonadaceae</taxon>
        <taxon>Selenomonas</taxon>
    </lineage>
</organism>
<evidence type="ECO:0000313" key="3">
    <source>
        <dbReference type="Proteomes" id="UP000007887"/>
    </source>
</evidence>
<feature type="region of interest" description="Disordered" evidence="1">
    <location>
        <begin position="1"/>
        <end position="27"/>
    </location>
</feature>
<dbReference type="OrthoDB" id="1666593at2"/>
<protein>
    <submittedName>
        <fullName evidence="2">Uncharacterized protein</fullName>
    </submittedName>
</protein>
<feature type="region of interest" description="Disordered" evidence="1">
    <location>
        <begin position="74"/>
        <end position="105"/>
    </location>
</feature>
<geneLocation type="plasmid" evidence="2 3">
    <name>pSRC1</name>
</geneLocation>